<dbReference type="EMBL" id="JABSTU010000007">
    <property type="protein sequence ID" value="KAH8025265.1"/>
    <property type="molecule type" value="Genomic_DNA"/>
</dbReference>
<dbReference type="InterPro" id="IPR013525">
    <property type="entry name" value="ABC2_TM"/>
</dbReference>
<evidence type="ECO:0000256" key="6">
    <source>
        <dbReference type="SAM" id="Phobius"/>
    </source>
</evidence>
<feature type="transmembrane region" description="Helical" evidence="6">
    <location>
        <begin position="268"/>
        <end position="294"/>
    </location>
</feature>
<evidence type="ECO:0000259" key="7">
    <source>
        <dbReference type="Pfam" id="PF12698"/>
    </source>
</evidence>
<comment type="subcellular location">
    <subcellularLocation>
        <location evidence="1">Membrane</location>
        <topology evidence="1">Multi-pass membrane protein</topology>
    </subcellularLocation>
</comment>
<evidence type="ECO:0000256" key="4">
    <source>
        <dbReference type="ARBA" id="ARBA00023136"/>
    </source>
</evidence>
<sequence>MADTIGSEATLLARLRAVFTKRSIHVWRERRMPLFSWVLPPLLLWLLFVLEYWGLRGSLRDVQNVGETLRYAFPDVFVFAIGFAQADKEQLFRERYFEPMFDNERQYDIIGVDVDTDVAQGLLEYASAKFFKYVFNVHFGYQITKAAGTVLWYNGQIQHTAPLITTAYNNARLRNVTGNDEATFSFDVTAPRPHENKTGINLGAPKAESEQIRSQNTYRVLLPKVLRSIFFPLVSSLMCSNFVLFPIAERALLVKHLQLLTGLSPALYWAMNFIFDFMFYMGTAVSVLIPLAFFEEGTLTSTDILTREVWKSVVVPALTFANSVLCLSSGTRQSLEVRQWDADRAALVVNRGVPNEAVQGEVGWSFFEAREAVPELAYEYRLSHLPDGRWVLEVYKYIHFVHQHKVGSTHKTPGGALRRRTGPTYRETSVGQEDQASMGCLGEVFMEHYASEVNSAFLSAVVGMAPQVVRLLPSCSYSRGMTKILQLASENYVCRVGGAELDSQCNSKVAESKLSLQKCCKHASSPDRMEYVIQPFDVHPHSAFYEVATLSVEGAALMVVLLLLEYYIAKIERALTALEPECYEQDLVPFADKPVQAALPSITRHKSVKSGKHLDADVVEEDRLVATLVKAQAVEADVAPLAAMLHDAHMPSAKTQPVPVGHSKRASVTLASSRLPATDTKAPEAPLVDVAPVSNMKRMLVVQRLQKTYGYCDVNPVLQGPSHGIATTIGLRPEHRIALLATPIATAFSSLLRRSPTATAAFHPSIPTLSMLLIRSTAAHRRLDLISFVCRLDVARRPLLLYDDARPPRSILIRETKRCSP</sequence>
<evidence type="ECO:0000256" key="5">
    <source>
        <dbReference type="SAM" id="MobiDB-lite"/>
    </source>
</evidence>
<evidence type="ECO:0000256" key="2">
    <source>
        <dbReference type="ARBA" id="ARBA00022692"/>
    </source>
</evidence>
<feature type="region of interest" description="Disordered" evidence="5">
    <location>
        <begin position="409"/>
        <end position="429"/>
    </location>
</feature>
<gene>
    <name evidence="8" type="ORF">HPB51_005616</name>
</gene>
<dbReference type="GO" id="GO:0016020">
    <property type="term" value="C:membrane"/>
    <property type="evidence" value="ECO:0007669"/>
    <property type="project" value="UniProtKB-SubCell"/>
</dbReference>
<reference evidence="8" key="2">
    <citation type="submission" date="2021-09" db="EMBL/GenBank/DDBJ databases">
        <authorList>
            <person name="Jia N."/>
            <person name="Wang J."/>
            <person name="Shi W."/>
            <person name="Du L."/>
            <person name="Sun Y."/>
            <person name="Zhan W."/>
            <person name="Jiang J."/>
            <person name="Wang Q."/>
            <person name="Zhang B."/>
            <person name="Ji P."/>
            <person name="Sakyi L.B."/>
            <person name="Cui X."/>
            <person name="Yuan T."/>
            <person name="Jiang B."/>
            <person name="Yang W."/>
            <person name="Lam T.T.-Y."/>
            <person name="Chang Q."/>
            <person name="Ding S."/>
            <person name="Wang X."/>
            <person name="Zhu J."/>
            <person name="Ruan X."/>
            <person name="Zhao L."/>
            <person name="Wei J."/>
            <person name="Que T."/>
            <person name="Du C."/>
            <person name="Cheng J."/>
            <person name="Dai P."/>
            <person name="Han X."/>
            <person name="Huang E."/>
            <person name="Gao Y."/>
            <person name="Liu J."/>
            <person name="Shao H."/>
            <person name="Ye R."/>
            <person name="Li L."/>
            <person name="Wei W."/>
            <person name="Wang X."/>
            <person name="Wang C."/>
            <person name="Huo Q."/>
            <person name="Li W."/>
            <person name="Guo W."/>
            <person name="Chen H."/>
            <person name="Chen S."/>
            <person name="Zhou L."/>
            <person name="Zhou L."/>
            <person name="Ni X."/>
            <person name="Tian J."/>
            <person name="Zhou Y."/>
            <person name="Sheng Y."/>
            <person name="Liu T."/>
            <person name="Pan Y."/>
            <person name="Xia L."/>
            <person name="Li J."/>
            <person name="Zhao F."/>
            <person name="Cao W."/>
        </authorList>
    </citation>
    <scope>NUCLEOTIDE SEQUENCE</scope>
    <source>
        <strain evidence="8">Rmic-2018</strain>
        <tissue evidence="8">Larvae</tissue>
    </source>
</reference>
<accession>A0A9J6DTI6</accession>
<dbReference type="Proteomes" id="UP000821866">
    <property type="component" value="Unassembled WGS sequence"/>
</dbReference>
<evidence type="ECO:0000256" key="1">
    <source>
        <dbReference type="ARBA" id="ARBA00004141"/>
    </source>
</evidence>
<dbReference type="Pfam" id="PF12698">
    <property type="entry name" value="ABC2_membrane_3"/>
    <property type="match status" value="1"/>
</dbReference>
<name>A0A9J6DTI6_RHIMP</name>
<evidence type="ECO:0000313" key="9">
    <source>
        <dbReference type="Proteomes" id="UP000821866"/>
    </source>
</evidence>
<organism evidence="8 9">
    <name type="scientific">Rhipicephalus microplus</name>
    <name type="common">Cattle tick</name>
    <name type="synonym">Boophilus microplus</name>
    <dbReference type="NCBI Taxonomy" id="6941"/>
    <lineage>
        <taxon>Eukaryota</taxon>
        <taxon>Metazoa</taxon>
        <taxon>Ecdysozoa</taxon>
        <taxon>Arthropoda</taxon>
        <taxon>Chelicerata</taxon>
        <taxon>Arachnida</taxon>
        <taxon>Acari</taxon>
        <taxon>Parasitiformes</taxon>
        <taxon>Ixodida</taxon>
        <taxon>Ixodoidea</taxon>
        <taxon>Ixodidae</taxon>
        <taxon>Rhipicephalinae</taxon>
        <taxon>Rhipicephalus</taxon>
        <taxon>Boophilus</taxon>
    </lineage>
</organism>
<feature type="transmembrane region" description="Helical" evidence="6">
    <location>
        <begin position="34"/>
        <end position="53"/>
    </location>
</feature>
<keyword evidence="9" id="KW-1185">Reference proteome</keyword>
<keyword evidence="4 6" id="KW-0472">Membrane</keyword>
<proteinExistence type="predicted"/>
<evidence type="ECO:0000313" key="8">
    <source>
        <dbReference type="EMBL" id="KAH8025265.1"/>
    </source>
</evidence>
<dbReference type="GO" id="GO:0140359">
    <property type="term" value="F:ABC-type transporter activity"/>
    <property type="evidence" value="ECO:0007669"/>
    <property type="project" value="InterPro"/>
</dbReference>
<feature type="transmembrane region" description="Helical" evidence="6">
    <location>
        <begin position="229"/>
        <end position="248"/>
    </location>
</feature>
<protein>
    <recommendedName>
        <fullName evidence="7">ABC-2 type transporter transmembrane domain-containing protein</fullName>
    </recommendedName>
</protein>
<feature type="domain" description="ABC-2 type transporter transmembrane" evidence="7">
    <location>
        <begin position="100"/>
        <end position="294"/>
    </location>
</feature>
<reference evidence="8" key="1">
    <citation type="journal article" date="2020" name="Cell">
        <title>Large-Scale Comparative Analyses of Tick Genomes Elucidate Their Genetic Diversity and Vector Capacities.</title>
        <authorList>
            <consortium name="Tick Genome and Microbiome Consortium (TIGMIC)"/>
            <person name="Jia N."/>
            <person name="Wang J."/>
            <person name="Shi W."/>
            <person name="Du L."/>
            <person name="Sun Y."/>
            <person name="Zhan W."/>
            <person name="Jiang J.F."/>
            <person name="Wang Q."/>
            <person name="Zhang B."/>
            <person name="Ji P."/>
            <person name="Bell-Sakyi L."/>
            <person name="Cui X.M."/>
            <person name="Yuan T.T."/>
            <person name="Jiang B.G."/>
            <person name="Yang W.F."/>
            <person name="Lam T.T."/>
            <person name="Chang Q.C."/>
            <person name="Ding S.J."/>
            <person name="Wang X.J."/>
            <person name="Zhu J.G."/>
            <person name="Ruan X.D."/>
            <person name="Zhao L."/>
            <person name="Wei J.T."/>
            <person name="Ye R.Z."/>
            <person name="Que T.C."/>
            <person name="Du C.H."/>
            <person name="Zhou Y.H."/>
            <person name="Cheng J.X."/>
            <person name="Dai P.F."/>
            <person name="Guo W.B."/>
            <person name="Han X.H."/>
            <person name="Huang E.J."/>
            <person name="Li L.F."/>
            <person name="Wei W."/>
            <person name="Gao Y.C."/>
            <person name="Liu J.Z."/>
            <person name="Shao H.Z."/>
            <person name="Wang X."/>
            <person name="Wang C.C."/>
            <person name="Yang T.C."/>
            <person name="Huo Q.B."/>
            <person name="Li W."/>
            <person name="Chen H.Y."/>
            <person name="Chen S.E."/>
            <person name="Zhou L.G."/>
            <person name="Ni X.B."/>
            <person name="Tian J.H."/>
            <person name="Sheng Y."/>
            <person name="Liu T."/>
            <person name="Pan Y.S."/>
            <person name="Xia L.Y."/>
            <person name="Li J."/>
            <person name="Zhao F."/>
            <person name="Cao W.C."/>
        </authorList>
    </citation>
    <scope>NUCLEOTIDE SEQUENCE</scope>
    <source>
        <strain evidence="8">Rmic-2018</strain>
    </source>
</reference>
<dbReference type="VEuPathDB" id="VectorBase:LOC119168358"/>
<comment type="caution">
    <text evidence="8">The sequence shown here is derived from an EMBL/GenBank/DDBJ whole genome shotgun (WGS) entry which is preliminary data.</text>
</comment>
<keyword evidence="2 6" id="KW-0812">Transmembrane</keyword>
<keyword evidence="3 6" id="KW-1133">Transmembrane helix</keyword>
<dbReference type="AlphaFoldDB" id="A0A9J6DTI6"/>
<evidence type="ECO:0000256" key="3">
    <source>
        <dbReference type="ARBA" id="ARBA00022989"/>
    </source>
</evidence>